<dbReference type="PROSITE" id="PS50960">
    <property type="entry name" value="HTH_PSQ"/>
    <property type="match status" value="1"/>
</dbReference>
<evidence type="ECO:0000256" key="2">
    <source>
        <dbReference type="ARBA" id="ARBA00023015"/>
    </source>
</evidence>
<comment type="subcellular location">
    <subcellularLocation>
        <location evidence="1 6">Nucleus</location>
    </subcellularLocation>
</comment>
<feature type="compositionally biased region" description="Low complexity" evidence="7">
    <location>
        <begin position="768"/>
        <end position="778"/>
    </location>
</feature>
<feature type="compositionally biased region" description="Polar residues" evidence="7">
    <location>
        <begin position="1718"/>
        <end position="1734"/>
    </location>
</feature>
<evidence type="ECO:0000256" key="7">
    <source>
        <dbReference type="SAM" id="MobiDB-lite"/>
    </source>
</evidence>
<feature type="region of interest" description="Disordered" evidence="7">
    <location>
        <begin position="1352"/>
        <end position="1410"/>
    </location>
</feature>
<evidence type="ECO:0000313" key="9">
    <source>
        <dbReference type="EMBL" id="KAA0722349.1"/>
    </source>
</evidence>
<feature type="region of interest" description="Disordered" evidence="7">
    <location>
        <begin position="1510"/>
        <end position="1565"/>
    </location>
</feature>
<keyword evidence="9" id="KW-0675">Receptor</keyword>
<dbReference type="InterPro" id="IPR028104">
    <property type="entry name" value="DUF4553"/>
</dbReference>
<dbReference type="Pfam" id="PF15090">
    <property type="entry name" value="DUF4553"/>
    <property type="match status" value="1"/>
</dbReference>
<dbReference type="Proteomes" id="UP000324632">
    <property type="component" value="Chromosome 4"/>
</dbReference>
<organism evidence="9 10">
    <name type="scientific">Triplophysa tibetana</name>
    <dbReference type="NCBI Taxonomy" id="1572043"/>
    <lineage>
        <taxon>Eukaryota</taxon>
        <taxon>Metazoa</taxon>
        <taxon>Chordata</taxon>
        <taxon>Craniata</taxon>
        <taxon>Vertebrata</taxon>
        <taxon>Euteleostomi</taxon>
        <taxon>Actinopterygii</taxon>
        <taxon>Neopterygii</taxon>
        <taxon>Teleostei</taxon>
        <taxon>Ostariophysi</taxon>
        <taxon>Cypriniformes</taxon>
        <taxon>Nemacheilidae</taxon>
        <taxon>Triplophysa</taxon>
    </lineage>
</organism>
<dbReference type="InterPro" id="IPR007889">
    <property type="entry name" value="HTH_Psq"/>
</dbReference>
<dbReference type="FunFam" id="1.10.10.60:FF:000019">
    <property type="entry name" value="Ligand-dependent corepressor isoform 1"/>
    <property type="match status" value="1"/>
</dbReference>
<feature type="region of interest" description="Disordered" evidence="7">
    <location>
        <begin position="950"/>
        <end position="980"/>
    </location>
</feature>
<feature type="compositionally biased region" description="Basic residues" evidence="7">
    <location>
        <begin position="2177"/>
        <end position="2187"/>
    </location>
</feature>
<dbReference type="InterPro" id="IPR009057">
    <property type="entry name" value="Homeodomain-like_sf"/>
</dbReference>
<feature type="region of interest" description="Disordered" evidence="7">
    <location>
        <begin position="363"/>
        <end position="387"/>
    </location>
</feature>
<dbReference type="Pfam" id="PF05225">
    <property type="entry name" value="HTH_psq"/>
    <property type="match status" value="2"/>
</dbReference>
<evidence type="ECO:0000256" key="5">
    <source>
        <dbReference type="ARBA" id="ARBA00023242"/>
    </source>
</evidence>
<dbReference type="PANTHER" id="PTHR21545:SF10">
    <property type="entry name" value="LIGAND-DEPENDENT NUCLEAR RECEPTOR COREPRESSOR-LIKE PROTEIN"/>
    <property type="match status" value="1"/>
</dbReference>
<protein>
    <submittedName>
        <fullName evidence="9">Ligand-dependent nuclear receptor corepressor-like protein</fullName>
    </submittedName>
</protein>
<dbReference type="PANTHER" id="PTHR21545">
    <property type="entry name" value="TRANSCRIPTION FACTOR MLR1/2"/>
    <property type="match status" value="1"/>
</dbReference>
<dbReference type="EMBL" id="SOYY01000004">
    <property type="protein sequence ID" value="KAA0722349.1"/>
    <property type="molecule type" value="Genomic_DNA"/>
</dbReference>
<evidence type="ECO:0000256" key="6">
    <source>
        <dbReference type="PROSITE-ProRule" id="PRU00320"/>
    </source>
</evidence>
<dbReference type="GO" id="GO:0006357">
    <property type="term" value="P:regulation of transcription by RNA polymerase II"/>
    <property type="evidence" value="ECO:0007669"/>
    <property type="project" value="TreeGrafter"/>
</dbReference>
<feature type="compositionally biased region" description="Basic and acidic residues" evidence="7">
    <location>
        <begin position="363"/>
        <end position="381"/>
    </location>
</feature>
<dbReference type="SUPFAM" id="SSF46689">
    <property type="entry name" value="Homeodomain-like"/>
    <property type="match status" value="2"/>
</dbReference>
<feature type="region of interest" description="Disordered" evidence="7">
    <location>
        <begin position="1710"/>
        <end position="1749"/>
    </location>
</feature>
<feature type="region of interest" description="Disordered" evidence="7">
    <location>
        <begin position="1297"/>
        <end position="1330"/>
    </location>
</feature>
<comment type="caution">
    <text evidence="9">The sequence shown here is derived from an EMBL/GenBank/DDBJ whole genome shotgun (WGS) entry which is preliminary data.</text>
</comment>
<feature type="compositionally biased region" description="Polar residues" evidence="7">
    <location>
        <begin position="1368"/>
        <end position="1385"/>
    </location>
</feature>
<evidence type="ECO:0000256" key="3">
    <source>
        <dbReference type="ARBA" id="ARBA00023125"/>
    </source>
</evidence>
<keyword evidence="2" id="KW-0805">Transcription regulation</keyword>
<feature type="region of interest" description="Disordered" evidence="7">
    <location>
        <begin position="2134"/>
        <end position="2156"/>
    </location>
</feature>
<keyword evidence="10" id="KW-1185">Reference proteome</keyword>
<feature type="compositionally biased region" description="Low complexity" evidence="7">
    <location>
        <begin position="1386"/>
        <end position="1403"/>
    </location>
</feature>
<feature type="compositionally biased region" description="Basic and acidic residues" evidence="7">
    <location>
        <begin position="1788"/>
        <end position="1797"/>
    </location>
</feature>
<name>A0A5A9PMW4_9TELE</name>
<evidence type="ECO:0000256" key="4">
    <source>
        <dbReference type="ARBA" id="ARBA00023163"/>
    </source>
</evidence>
<evidence type="ECO:0000259" key="8">
    <source>
        <dbReference type="PROSITE" id="PS50960"/>
    </source>
</evidence>
<feature type="region of interest" description="Disordered" evidence="7">
    <location>
        <begin position="1111"/>
        <end position="1151"/>
    </location>
</feature>
<accession>A0A5A9PMW4</accession>
<feature type="domain" description="HTH psq-type" evidence="8">
    <location>
        <begin position="701"/>
        <end position="753"/>
    </location>
</feature>
<feature type="region of interest" description="Disordered" evidence="7">
    <location>
        <begin position="1781"/>
        <end position="1805"/>
    </location>
</feature>
<keyword evidence="5 6" id="KW-0539">Nucleus</keyword>
<evidence type="ECO:0000256" key="1">
    <source>
        <dbReference type="ARBA" id="ARBA00004123"/>
    </source>
</evidence>
<feature type="region of interest" description="Disordered" evidence="7">
    <location>
        <begin position="2169"/>
        <end position="2208"/>
    </location>
</feature>
<feature type="compositionally biased region" description="Basic residues" evidence="7">
    <location>
        <begin position="1514"/>
        <end position="1536"/>
    </location>
</feature>
<feature type="compositionally biased region" description="Basic and acidic residues" evidence="7">
    <location>
        <begin position="1305"/>
        <end position="1314"/>
    </location>
</feature>
<keyword evidence="3 6" id="KW-0238">DNA-binding</keyword>
<keyword evidence="4" id="KW-0804">Transcription</keyword>
<dbReference type="GO" id="GO:0003677">
    <property type="term" value="F:DNA binding"/>
    <property type="evidence" value="ECO:0007669"/>
    <property type="project" value="UniProtKB-UniRule"/>
</dbReference>
<sequence length="2222" mass="246951">MAETKAFKNRVATLPWTSVGRIECGINSYRLVLNYKICIEAHSFQCFQNTFAGERPSGSGLHRVSATSLIRNALQRPPPARGEENGGYRYGLVLGGERMERREVGFAGHSPVECAIGCKYTREEPKNSVRSGFGDEAGAVPYRPIRAVAVKVRARCCSPWGLPVSVPSRENFSREFPLDFRFRGAACGGTGTGADVEGVLGCREADVTAGGKVDGQNGDPVPELQMHGRKKRIPAGTRLMAAQTHPLRRNSYDSLSECEPEAVDDWSVDANCAFCNLQLEKLNDHSSAVIVPGSPTPAETPSPQGLSSSEKLQCQADRFLHAIFRKKEFPQSCDSSIPMVAQELMRKMIRRFALEYASKSQTHEGLNDLSDNSERLPKQPDSDGPLDLTVSRASQALQQDFQILITVFYGLLLKADGVLDLSKKNSSENTSVQRKVSGRPISEDYLDRSSEFAEGLLSKALKDIRSGSLDVHKAAILYGIPQKTLQLQTEALSPELKAGGPHILGENGRSADAVWTSSDTRLILQKVAAWARSQSDQSEVGKYTFPPQEHTELKFPAAVAASSFLHHLTLQRMVSQLREQNDKPLASSEPATPPQSPVTGPAVHIRIPQVRFSAHPKAQLDLAGLVDALYQGNKASDTSAAINKLKTVLPKQGLVESNSGLESHLLQGDLPPLCLNLKNACISGSVTDCGDDGGGLDKQPRKKRGRYRQYNHDILEEAIAMVIGGKMSVSKAQGIYGVPHSTLEYKVKERTGMLKTPPKKKPRIVEAPSSGSGNSSGPNEEDQPRSEKKDDSKAPEAWKATVLEKILSSFCSRHRLLLHRILMDMQEEYNNSVTLRDVPRRQFKAESLYCHADKKLLNESPILALNDCSVTAGTCYRTACRFSTCTIPPTCVCLKNIHGHSCQNIAVACVGQVMCSNPTVCCTHSKIPLCQYQQNGDQAYVCCTRGAPDTSQNNCNSQNRSRGSRSPSPPPLSPKPVDTEGKMTVKTSIFHLQDCKTMNMAPPSLLPHRTEDEDPSWHSNTPILAGSPDCDKVVTSHTQADKENDQCGSLIGDLMERVTEKLRNIQPSEREQSLANQISKTRDDTHLTEIITTVLHNSSDKDYNLNDLLQQHGQRSPQTRSRRRLDTLEATSKSPDHLSSRKQSLQIKRDLARLSPSHFRTKIGSERKRCLKTITPTYSCVEQPESRLVEKGSKTVNTELQESSGNLSAQNEIKNNQETQPHDELSSLDESTEVQATDLHQRAKKICQETSLTVQVGRSRRNIVPPQRFSSYVTEPRKMYFAACFTESIFIKHFPEDSSSTPHCSTEETVHSSDKPPLITEDEKQGCDGPQNMGLAKYDILCKETICEHGNCGRNPHKQSPKKRKMLPNSTSPLKRSKPCRSNSLDTVSSTPTETEPDSTTTESVRHAKESQRVLKYNSPIKLMFVSSETGEDGIKYTLKAASSGSNSQEVFDPCVESSWEGSVIDKQVQDSGEVIEPALEGSLTEVVALPPSCSNSESENLESIQIAHQTSPVKRRPGRPKKLGPHIMKSVKRPIGRPPKPKMTDLDASIGKTGPSVVDRRANEDDGNKNLKITIVYGRSRRARRVVSEDFGHLSVYQNDCGLSYGGKCSKASSGKKTSNDQITREQLNDLHFVMPVEDKKCTVSSSCNIKCQRQSDVAVFRKPGRPPKVKISGISVTVNSESPRQRKIHMKRDIKDLHLLRKNLVEFQPSKDKTLDTPTDSPKDAQTTQGKCPQNPRRPLRPVRHSVRERKPSIYLLHSVATARSCELVRRSRKLLLNKASSEASHPTESRREDPSNDALSKKTKNVSCMQNIFRFSAVSVDPIFSSNDQARWWPTSASPDTLNEELARRIRLMSSTWVSDVREANKAEIQTRAKPKTYERLNGTAKKSAVAKLFDQNYDIERLCTWFMQTTETQSLAIVKKASVKDPKEVFHYNPSRPNYKVNLCPSPQAERLRKHVKKFAKFVPKSPTMHKKEQEMLRRARRSQAKRNLFKTRPIKLRNYIGEQLSRSRTTWLGYSTTLLRARLKFQTRTRKTRADKVHKIFSGQMGTRTTGARTIKLLNERHSFVNNTPIMKLRNALKPSLKYPGVVRTSRKMLGNLKANRICSKSLSPESLKECRVFVKKINSQNTKSTTEECNNCTTHSDGSSEQENERNGDIVVQGVLKSPVSSSPKCTGRRKGIKRKSYSTSPSLPAKMLRQSRSSRGVPGARWCDFVLGSLK</sequence>
<evidence type="ECO:0000313" key="10">
    <source>
        <dbReference type="Proteomes" id="UP000324632"/>
    </source>
</evidence>
<gene>
    <name evidence="9" type="ORF">E1301_Tti007195</name>
</gene>
<feature type="compositionally biased region" description="Basic residues" evidence="7">
    <location>
        <begin position="1355"/>
        <end position="1366"/>
    </location>
</feature>
<feature type="DNA-binding region" description="H-T-H motif" evidence="6">
    <location>
        <begin position="729"/>
        <end position="749"/>
    </location>
</feature>
<feature type="compositionally biased region" description="Basic and acidic residues" evidence="7">
    <location>
        <begin position="782"/>
        <end position="794"/>
    </location>
</feature>
<feature type="region of interest" description="Disordered" evidence="7">
    <location>
        <begin position="748"/>
        <end position="794"/>
    </location>
</feature>
<proteinExistence type="predicted"/>
<feature type="compositionally biased region" description="Polar residues" evidence="7">
    <location>
        <begin position="2134"/>
        <end position="2151"/>
    </location>
</feature>
<reference evidence="9 10" key="1">
    <citation type="journal article" date="2019" name="Mol. Ecol. Resour.">
        <title>Chromosome-level genome assembly of Triplophysa tibetana, a fish adapted to the harsh high-altitude environment of the Tibetan Plateau.</title>
        <authorList>
            <person name="Yang X."/>
            <person name="Liu H."/>
            <person name="Ma Z."/>
            <person name="Zou Y."/>
            <person name="Zou M."/>
            <person name="Mao Y."/>
            <person name="Li X."/>
            <person name="Wang H."/>
            <person name="Chen T."/>
            <person name="Wang W."/>
            <person name="Yang R."/>
        </authorList>
    </citation>
    <scope>NUCLEOTIDE SEQUENCE [LARGE SCALE GENOMIC DNA]</scope>
    <source>
        <strain evidence="9">TTIB1903HZAU</strain>
        <tissue evidence="9">Muscle</tissue>
    </source>
</reference>
<feature type="compositionally biased region" description="Low complexity" evidence="7">
    <location>
        <begin position="953"/>
        <end position="966"/>
    </location>
</feature>
<feature type="compositionally biased region" description="Basic residues" evidence="7">
    <location>
        <begin position="1740"/>
        <end position="1749"/>
    </location>
</feature>
<dbReference type="Gene3D" id="1.10.10.60">
    <property type="entry name" value="Homeodomain-like"/>
    <property type="match status" value="2"/>
</dbReference>
<dbReference type="GO" id="GO:0005634">
    <property type="term" value="C:nucleus"/>
    <property type="evidence" value="ECO:0007669"/>
    <property type="project" value="UniProtKB-SubCell"/>
</dbReference>
<feature type="region of interest" description="Disordered" evidence="7">
    <location>
        <begin position="579"/>
        <end position="601"/>
    </location>
</feature>